<reference evidence="1 2" key="1">
    <citation type="submission" date="2018-07" db="EMBL/GenBank/DDBJ databases">
        <title>Genomic Encyclopedia of Type Strains, Phase IV (KMG-IV): sequencing the most valuable type-strain genomes for metagenomic binning, comparative biology and taxonomic classification.</title>
        <authorList>
            <person name="Goeker M."/>
        </authorList>
    </citation>
    <scope>NUCLEOTIDE SEQUENCE [LARGE SCALE GENOMIC DNA]</scope>
    <source>
        <strain evidence="1 2">DSM 4134</strain>
    </source>
</reference>
<dbReference type="EMBL" id="QREG01000019">
    <property type="protein sequence ID" value="RED94941.1"/>
    <property type="molecule type" value="Genomic_DNA"/>
</dbReference>
<proteinExistence type="predicted"/>
<dbReference type="AlphaFoldDB" id="A0A3D9KYS3"/>
<evidence type="ECO:0000313" key="1">
    <source>
        <dbReference type="EMBL" id="RED94941.1"/>
    </source>
</evidence>
<dbReference type="Proteomes" id="UP000256779">
    <property type="component" value="Unassembled WGS sequence"/>
</dbReference>
<accession>A0A3D9KYS3</accession>
<sequence length="62" mass="7340">MRYLWNLSGYYHHAKRRLQYTHGCQGQSWAFSVVGNKMILFLRVSLNDQFSTVFLIALLQCQ</sequence>
<protein>
    <submittedName>
        <fullName evidence="1">Uncharacterized protein</fullName>
    </submittedName>
</protein>
<comment type="caution">
    <text evidence="1">The sequence shown here is derived from an EMBL/GenBank/DDBJ whole genome shotgun (WGS) entry which is preliminary data.</text>
</comment>
<name>A0A3D9KYS3_MARFU</name>
<keyword evidence="2" id="KW-1185">Reference proteome</keyword>
<evidence type="ECO:0000313" key="2">
    <source>
        <dbReference type="Proteomes" id="UP000256779"/>
    </source>
</evidence>
<gene>
    <name evidence="1" type="ORF">C7460_11953</name>
</gene>
<organism evidence="1 2">
    <name type="scientific">Marinoscillum furvescens DSM 4134</name>
    <dbReference type="NCBI Taxonomy" id="1122208"/>
    <lineage>
        <taxon>Bacteria</taxon>
        <taxon>Pseudomonadati</taxon>
        <taxon>Bacteroidota</taxon>
        <taxon>Cytophagia</taxon>
        <taxon>Cytophagales</taxon>
        <taxon>Reichenbachiellaceae</taxon>
        <taxon>Marinoscillum</taxon>
    </lineage>
</organism>